<dbReference type="InterPro" id="IPR051604">
    <property type="entry name" value="Ergot_Alk_Oxidoreductase"/>
</dbReference>
<evidence type="ECO:0000313" key="3">
    <source>
        <dbReference type="Proteomes" id="UP000436138"/>
    </source>
</evidence>
<dbReference type="Gene3D" id="3.40.50.720">
    <property type="entry name" value="NAD(P)-binding Rossmann-like Domain"/>
    <property type="match status" value="1"/>
</dbReference>
<dbReference type="InterPro" id="IPR016040">
    <property type="entry name" value="NAD(P)-bd_dom"/>
</dbReference>
<sequence>MSEQTSTVLVLGATGKTGSRVAADLISRGVSVFRAARSSADVAFDWSDRDTYAPALKGVDRVYLVAPVDRLDFAEDVSVFLDEAEAAAVQHVTFLSAYGMEHAPAEIPTRSVELDLLGRQRLGHTILRPAWFMQNFSEAFCKPINGAILVPTGDGSEAFIDADDIAAVAATTLADPASHAGAAYSLTGPQSLTVSEAASIISEATGRTIAHHEMDREVWIAGAIAKGFPAEFGALLRQLTETVASGNGSRPNGTVEQVTGTPSRTFRDFAHKNAAAWKEA</sequence>
<accession>A0A6I6ND54</accession>
<dbReference type="PANTHER" id="PTHR43162:SF1">
    <property type="entry name" value="PRESTALK A DIFFERENTIATION PROTEIN A"/>
    <property type="match status" value="1"/>
</dbReference>
<dbReference type="SUPFAM" id="SSF51735">
    <property type="entry name" value="NAD(P)-binding Rossmann-fold domains"/>
    <property type="match status" value="1"/>
</dbReference>
<name>A0A6I6ND54_9ACTN</name>
<dbReference type="Pfam" id="PF13460">
    <property type="entry name" value="NAD_binding_10"/>
    <property type="match status" value="1"/>
</dbReference>
<dbReference type="InterPro" id="IPR036291">
    <property type="entry name" value="NAD(P)-bd_dom_sf"/>
</dbReference>
<evidence type="ECO:0000259" key="1">
    <source>
        <dbReference type="Pfam" id="PF13460"/>
    </source>
</evidence>
<protein>
    <submittedName>
        <fullName evidence="2">NAD(P)H-binding protein</fullName>
    </submittedName>
</protein>
<proteinExistence type="predicted"/>
<dbReference type="Gene3D" id="3.90.25.10">
    <property type="entry name" value="UDP-galactose 4-epimerase, domain 1"/>
    <property type="match status" value="1"/>
</dbReference>
<dbReference type="EMBL" id="CP047020">
    <property type="protein sequence ID" value="QHA07930.1"/>
    <property type="molecule type" value="Genomic_DNA"/>
</dbReference>
<feature type="domain" description="NAD(P)-binding" evidence="1">
    <location>
        <begin position="12"/>
        <end position="176"/>
    </location>
</feature>
<dbReference type="RefSeq" id="WP_158926881.1">
    <property type="nucleotide sequence ID" value="NZ_CP047020.1"/>
</dbReference>
<organism evidence="2 3">
    <name type="scientific">Streptomyces broussonetiae</name>
    <dbReference type="NCBI Taxonomy" id="2686304"/>
    <lineage>
        <taxon>Bacteria</taxon>
        <taxon>Bacillati</taxon>
        <taxon>Actinomycetota</taxon>
        <taxon>Actinomycetes</taxon>
        <taxon>Kitasatosporales</taxon>
        <taxon>Streptomycetaceae</taxon>
        <taxon>Streptomyces</taxon>
    </lineage>
</organism>
<dbReference type="AlphaFoldDB" id="A0A6I6ND54"/>
<gene>
    <name evidence="2" type="ORF">GQF42_35795</name>
</gene>
<evidence type="ECO:0000313" key="2">
    <source>
        <dbReference type="EMBL" id="QHA07930.1"/>
    </source>
</evidence>
<dbReference type="Proteomes" id="UP000436138">
    <property type="component" value="Chromosome"/>
</dbReference>
<keyword evidence="3" id="KW-1185">Reference proteome</keyword>
<dbReference type="KEGG" id="sbro:GQF42_35795"/>
<dbReference type="PANTHER" id="PTHR43162">
    <property type="match status" value="1"/>
</dbReference>
<reference evidence="2 3" key="1">
    <citation type="submission" date="2019-12" db="EMBL/GenBank/DDBJ databases">
        <title>Streptomyces sp. strain T44 isolated from rhizosphere soil of Broussonetia papyrifera.</title>
        <authorList>
            <person name="Mo P."/>
        </authorList>
    </citation>
    <scope>NUCLEOTIDE SEQUENCE [LARGE SCALE GENOMIC DNA]</scope>
    <source>
        <strain evidence="2 3">T44</strain>
    </source>
</reference>